<feature type="transmembrane region" description="Helical" evidence="1">
    <location>
        <begin position="12"/>
        <end position="32"/>
    </location>
</feature>
<name>A0A396FGH5_9FIRM</name>
<organism evidence="4 5">
    <name type="scientific">Agathobacter rectalis</name>
    <dbReference type="NCBI Taxonomy" id="39491"/>
    <lineage>
        <taxon>Bacteria</taxon>
        <taxon>Bacillati</taxon>
        <taxon>Bacillota</taxon>
        <taxon>Clostridia</taxon>
        <taxon>Lachnospirales</taxon>
        <taxon>Lachnospiraceae</taxon>
        <taxon>Agathobacter</taxon>
    </lineage>
</organism>
<accession>A0A396FGH5</accession>
<sequence>MFDFLLTYKIEISAAIISLIVTICTLIITHFLDYQKMIFAEKAKIVGELSKQKYEGIAKIRTEIEILSRYENLSLTEERDSLIPENVGKKIYTPAACFDYKSLSNISCKLNDLHSEYGHCLRHRSVIYLIYIRNFFFDYTVKWLETGYLDEELRWASVPLYNSIHHWYKIFDKELISSMNRVSTKYYAHSGIVYNFLLYFYGLYFKSSFPYKYLNDESSILNQMINQRDEIIANYEEEIVKNSDEI</sequence>
<evidence type="ECO:0000313" key="5">
    <source>
        <dbReference type="Proteomes" id="UP000266698"/>
    </source>
</evidence>
<dbReference type="Proteomes" id="UP000283431">
    <property type="component" value="Unassembled WGS sequence"/>
</dbReference>
<keyword evidence="1" id="KW-1133">Transmembrane helix</keyword>
<evidence type="ECO:0000313" key="7">
    <source>
        <dbReference type="Proteomes" id="UP000284835"/>
    </source>
</evidence>
<gene>
    <name evidence="4" type="ORF">DW001_17220</name>
    <name evidence="3" type="ORF">DW775_15645</name>
    <name evidence="2" type="ORF">DW975_07540</name>
</gene>
<dbReference type="RefSeq" id="WP_118084618.1">
    <property type="nucleotide sequence ID" value="NZ_QRPB01000057.1"/>
</dbReference>
<keyword evidence="1" id="KW-0812">Transmembrane</keyword>
<dbReference type="AlphaFoldDB" id="A0A396FGH5"/>
<dbReference type="EMBL" id="QSEN01000011">
    <property type="protein sequence ID" value="RGZ75182.1"/>
    <property type="molecule type" value="Genomic_DNA"/>
</dbReference>
<comment type="caution">
    <text evidence="4">The sequence shown here is derived from an EMBL/GenBank/DDBJ whole genome shotgun (WGS) entry which is preliminary data.</text>
</comment>
<evidence type="ECO:0000313" key="2">
    <source>
        <dbReference type="EMBL" id="RGZ75182.1"/>
    </source>
</evidence>
<protein>
    <submittedName>
        <fullName evidence="4">Uncharacterized protein</fullName>
    </submittedName>
</protein>
<dbReference type="Proteomes" id="UP000284835">
    <property type="component" value="Unassembled WGS sequence"/>
</dbReference>
<evidence type="ECO:0000256" key="1">
    <source>
        <dbReference type="SAM" id="Phobius"/>
    </source>
</evidence>
<proteinExistence type="predicted"/>
<dbReference type="EMBL" id="QRPB01000057">
    <property type="protein sequence ID" value="RHL72826.1"/>
    <property type="molecule type" value="Genomic_DNA"/>
</dbReference>
<keyword evidence="1" id="KW-0472">Membrane</keyword>
<evidence type="ECO:0000313" key="4">
    <source>
        <dbReference type="EMBL" id="RHL72826.1"/>
    </source>
</evidence>
<feature type="transmembrane region" description="Helical" evidence="1">
    <location>
        <begin position="186"/>
        <end position="205"/>
    </location>
</feature>
<reference evidence="5 6" key="1">
    <citation type="submission" date="2018-08" db="EMBL/GenBank/DDBJ databases">
        <title>A genome reference for cultivated species of the human gut microbiota.</title>
        <authorList>
            <person name="Zou Y."/>
            <person name="Xue W."/>
            <person name="Luo G."/>
        </authorList>
    </citation>
    <scope>NUCLEOTIDE SEQUENCE [LARGE SCALE GENOMIC DNA]</scope>
    <source>
        <strain evidence="4 5">AF36-2BH</strain>
        <strain evidence="3 7">AM30-13AC</strain>
        <strain evidence="2 6">AM48-7</strain>
    </source>
</reference>
<evidence type="ECO:0000313" key="6">
    <source>
        <dbReference type="Proteomes" id="UP000283431"/>
    </source>
</evidence>
<dbReference type="EMBL" id="QSJS01000043">
    <property type="protein sequence ID" value="RHD89432.1"/>
    <property type="molecule type" value="Genomic_DNA"/>
</dbReference>
<dbReference type="Proteomes" id="UP000266698">
    <property type="component" value="Unassembled WGS sequence"/>
</dbReference>
<evidence type="ECO:0000313" key="3">
    <source>
        <dbReference type="EMBL" id="RHD89432.1"/>
    </source>
</evidence>